<feature type="compositionally biased region" description="Acidic residues" evidence="1">
    <location>
        <begin position="267"/>
        <end position="282"/>
    </location>
</feature>
<name>A0A427XD98_9TREE</name>
<evidence type="ECO:0008006" key="4">
    <source>
        <dbReference type="Google" id="ProtNLM"/>
    </source>
</evidence>
<dbReference type="OrthoDB" id="551302at2759"/>
<dbReference type="InterPro" id="IPR007062">
    <property type="entry name" value="PPI-2"/>
</dbReference>
<reference evidence="2 3" key="1">
    <citation type="submission" date="2018-11" db="EMBL/GenBank/DDBJ databases">
        <title>Genome sequence of Apiotrichum porosum DSM 27194.</title>
        <authorList>
            <person name="Aliyu H."/>
            <person name="Gorte O."/>
            <person name="Ochsenreither K."/>
        </authorList>
    </citation>
    <scope>NUCLEOTIDE SEQUENCE [LARGE SCALE GENOMIC DNA]</scope>
    <source>
        <strain evidence="2 3">DSM 27194</strain>
    </source>
</reference>
<feature type="compositionally biased region" description="Polar residues" evidence="1">
    <location>
        <begin position="134"/>
        <end position="145"/>
    </location>
</feature>
<dbReference type="GO" id="GO:0004864">
    <property type="term" value="F:protein phosphatase inhibitor activity"/>
    <property type="evidence" value="ECO:0007669"/>
    <property type="project" value="InterPro"/>
</dbReference>
<keyword evidence="3" id="KW-1185">Reference proteome</keyword>
<evidence type="ECO:0000313" key="2">
    <source>
        <dbReference type="EMBL" id="RSH76802.1"/>
    </source>
</evidence>
<dbReference type="RefSeq" id="XP_028471949.1">
    <property type="nucleotide sequence ID" value="XM_028620733.1"/>
</dbReference>
<dbReference type="PANTHER" id="PTHR12398">
    <property type="entry name" value="PROTEIN PHOSPHATASE INHIBITOR"/>
    <property type="match status" value="1"/>
</dbReference>
<comment type="caution">
    <text evidence="2">The sequence shown here is derived from an EMBL/GenBank/DDBJ whole genome shotgun (WGS) entry which is preliminary data.</text>
</comment>
<organism evidence="2 3">
    <name type="scientific">Apiotrichum porosum</name>
    <dbReference type="NCBI Taxonomy" id="105984"/>
    <lineage>
        <taxon>Eukaryota</taxon>
        <taxon>Fungi</taxon>
        <taxon>Dikarya</taxon>
        <taxon>Basidiomycota</taxon>
        <taxon>Agaricomycotina</taxon>
        <taxon>Tremellomycetes</taxon>
        <taxon>Trichosporonales</taxon>
        <taxon>Trichosporonaceae</taxon>
        <taxon>Apiotrichum</taxon>
    </lineage>
</organism>
<sequence length="298" mass="31688">MSDDSAPYAATHPHPDHIDIPPTATGTINDSTMAAVAVGADDEHTTLQPSGERPAPARGILKNPIRATSDGRADRLTWDEANIALTEIQKDSLMKIDEPKTPYVRYDAVNDVVLGIGEVPDLDLENQVPFPQSPAASSHADSPTQLHRELVEANTQTNARRASNATSSGSSRSASFSLPDKPFPVRPGQPSSPSASTTAIPPLPLGATYANTSANTAPSVDGSDVFADSDEEGMDEEQKAHKRDFNKKRAMHYGQEAALALKKSREMDDDDDESEDADEDTEMTGPPVPAIPNGVNGV</sequence>
<feature type="region of interest" description="Disordered" evidence="1">
    <location>
        <begin position="1"/>
        <end position="24"/>
    </location>
</feature>
<dbReference type="Pfam" id="PF04979">
    <property type="entry name" value="IPP-2"/>
    <property type="match status" value="1"/>
</dbReference>
<dbReference type="Proteomes" id="UP000279236">
    <property type="component" value="Unassembled WGS sequence"/>
</dbReference>
<dbReference type="PANTHER" id="PTHR12398:SF20">
    <property type="entry name" value="PROTEIN PHOSPHATASE 1 REGULATORY INHIBITOR SUBUNIT 2"/>
    <property type="match status" value="1"/>
</dbReference>
<feature type="region of interest" description="Disordered" evidence="1">
    <location>
        <begin position="125"/>
        <end position="247"/>
    </location>
</feature>
<dbReference type="Gene3D" id="6.10.250.1050">
    <property type="match status" value="1"/>
</dbReference>
<dbReference type="EMBL" id="RSCE01000020">
    <property type="protein sequence ID" value="RSH76802.1"/>
    <property type="molecule type" value="Genomic_DNA"/>
</dbReference>
<feature type="region of interest" description="Disordered" evidence="1">
    <location>
        <begin position="260"/>
        <end position="298"/>
    </location>
</feature>
<accession>A0A427XD98</accession>
<feature type="compositionally biased region" description="Low complexity" evidence="1">
    <location>
        <begin position="191"/>
        <end position="200"/>
    </location>
</feature>
<dbReference type="STRING" id="105984.A0A427XD98"/>
<evidence type="ECO:0000256" key="1">
    <source>
        <dbReference type="SAM" id="MobiDB-lite"/>
    </source>
</evidence>
<protein>
    <recommendedName>
        <fullName evidence="4">Protein phosphatase inhibitor 2</fullName>
    </recommendedName>
</protein>
<proteinExistence type="predicted"/>
<feature type="compositionally biased region" description="Polar residues" evidence="1">
    <location>
        <begin position="209"/>
        <end position="218"/>
    </location>
</feature>
<gene>
    <name evidence="2" type="ORF">EHS24_005199</name>
</gene>
<dbReference type="GeneID" id="39589742"/>
<feature type="compositionally biased region" description="Low complexity" evidence="1">
    <location>
        <begin position="159"/>
        <end position="177"/>
    </location>
</feature>
<dbReference type="AlphaFoldDB" id="A0A427XD98"/>
<evidence type="ECO:0000313" key="3">
    <source>
        <dbReference type="Proteomes" id="UP000279236"/>
    </source>
</evidence>
<dbReference type="GO" id="GO:0009966">
    <property type="term" value="P:regulation of signal transduction"/>
    <property type="evidence" value="ECO:0007669"/>
    <property type="project" value="InterPro"/>
</dbReference>